<evidence type="ECO:0000256" key="4">
    <source>
        <dbReference type="ARBA" id="ARBA00022692"/>
    </source>
</evidence>
<evidence type="ECO:0000256" key="7">
    <source>
        <dbReference type="ARBA" id="ARBA00023040"/>
    </source>
</evidence>
<dbReference type="InterPro" id="IPR052921">
    <property type="entry name" value="GPCR1_Superfamily_Member"/>
</dbReference>
<evidence type="ECO:0000313" key="17">
    <source>
        <dbReference type="Proteomes" id="UP000265020"/>
    </source>
</evidence>
<keyword evidence="10 13" id="KW-0675">Receptor</keyword>
<comment type="similarity">
    <text evidence="13">Belongs to the G-protein coupled receptor 1 family.</text>
</comment>
<dbReference type="InterPro" id="IPR000276">
    <property type="entry name" value="GPCR_Rhodpsn"/>
</dbReference>
<dbReference type="PRINTS" id="PR00237">
    <property type="entry name" value="GPCRRHODOPSN"/>
</dbReference>
<dbReference type="PANTHER" id="PTHR26451">
    <property type="entry name" value="G_PROTEIN_RECEP_F1_2 DOMAIN-CONTAINING PROTEIN"/>
    <property type="match status" value="1"/>
</dbReference>
<feature type="transmembrane region" description="Helical" evidence="14">
    <location>
        <begin position="242"/>
        <end position="261"/>
    </location>
</feature>
<evidence type="ECO:0000256" key="14">
    <source>
        <dbReference type="RuleBase" id="RU363047"/>
    </source>
</evidence>
<evidence type="ECO:0000256" key="3">
    <source>
        <dbReference type="ARBA" id="ARBA00022606"/>
    </source>
</evidence>
<feature type="transmembrane region" description="Helical" evidence="14">
    <location>
        <begin position="144"/>
        <end position="169"/>
    </location>
</feature>
<evidence type="ECO:0000256" key="8">
    <source>
        <dbReference type="ARBA" id="ARBA00023136"/>
    </source>
</evidence>
<keyword evidence="6 14" id="KW-1133">Transmembrane helix</keyword>
<dbReference type="InterPro" id="IPR017452">
    <property type="entry name" value="GPCR_Rhodpsn_7TM"/>
</dbReference>
<reference evidence="16" key="2">
    <citation type="submission" date="2025-09" db="UniProtKB">
        <authorList>
            <consortium name="Ensembl"/>
        </authorList>
    </citation>
    <scope>IDENTIFICATION</scope>
</reference>
<evidence type="ECO:0000256" key="5">
    <source>
        <dbReference type="ARBA" id="ARBA00022725"/>
    </source>
</evidence>
<organism evidence="16 17">
    <name type="scientific">Cyprinodon variegatus</name>
    <name type="common">Sheepshead minnow</name>
    <dbReference type="NCBI Taxonomy" id="28743"/>
    <lineage>
        <taxon>Eukaryota</taxon>
        <taxon>Metazoa</taxon>
        <taxon>Chordata</taxon>
        <taxon>Craniata</taxon>
        <taxon>Vertebrata</taxon>
        <taxon>Euteleostomi</taxon>
        <taxon>Actinopterygii</taxon>
        <taxon>Neopterygii</taxon>
        <taxon>Teleostei</taxon>
        <taxon>Neoteleostei</taxon>
        <taxon>Acanthomorphata</taxon>
        <taxon>Ovalentaria</taxon>
        <taxon>Atherinomorphae</taxon>
        <taxon>Cyprinodontiformes</taxon>
        <taxon>Cyprinodontidae</taxon>
        <taxon>Cyprinodon</taxon>
    </lineage>
</organism>
<feature type="transmembrane region" description="Helical" evidence="14">
    <location>
        <begin position="273"/>
        <end position="294"/>
    </location>
</feature>
<dbReference type="Pfam" id="PF13853">
    <property type="entry name" value="7tm_4"/>
    <property type="match status" value="1"/>
</dbReference>
<feature type="transmembrane region" description="Helical" evidence="14">
    <location>
        <begin position="199"/>
        <end position="221"/>
    </location>
</feature>
<dbReference type="SUPFAM" id="SSF81321">
    <property type="entry name" value="Family A G protein-coupled receptor-like"/>
    <property type="match status" value="1"/>
</dbReference>
<accession>A0A3Q2EH45</accession>
<keyword evidence="9" id="KW-1015">Disulfide bond</keyword>
<dbReference type="GO" id="GO:0004930">
    <property type="term" value="F:G protein-coupled receptor activity"/>
    <property type="evidence" value="ECO:0007669"/>
    <property type="project" value="UniProtKB-KW"/>
</dbReference>
<evidence type="ECO:0000259" key="15">
    <source>
        <dbReference type="PROSITE" id="PS50262"/>
    </source>
</evidence>
<dbReference type="PROSITE" id="PS00237">
    <property type="entry name" value="G_PROTEIN_RECEP_F1_1"/>
    <property type="match status" value="1"/>
</dbReference>
<feature type="transmembrane region" description="Helical" evidence="14">
    <location>
        <begin position="28"/>
        <end position="51"/>
    </location>
</feature>
<dbReference type="PANTHER" id="PTHR26451:SF885">
    <property type="entry name" value="OLFACTORY RECEPTOR"/>
    <property type="match status" value="1"/>
</dbReference>
<protein>
    <recommendedName>
        <fullName evidence="14">Olfactory receptor</fullName>
    </recommendedName>
</protein>
<dbReference type="GO" id="GO:0004984">
    <property type="term" value="F:olfactory receptor activity"/>
    <property type="evidence" value="ECO:0007669"/>
    <property type="project" value="InterPro"/>
</dbReference>
<dbReference type="FunFam" id="1.20.1070.10:FF:000024">
    <property type="entry name" value="Olfactory receptor"/>
    <property type="match status" value="1"/>
</dbReference>
<dbReference type="InterPro" id="IPR000725">
    <property type="entry name" value="Olfact_rcpt"/>
</dbReference>
<keyword evidence="12 13" id="KW-0807">Transducer</keyword>
<keyword evidence="3 14" id="KW-0716">Sensory transduction</keyword>
<dbReference type="AlphaFoldDB" id="A0A3Q2EH45"/>
<dbReference type="Ensembl" id="ENSCVAT00000026824.1">
    <property type="protein sequence ID" value="ENSCVAP00000031716.1"/>
    <property type="gene ID" value="ENSCVAG00000021180.1"/>
</dbReference>
<comment type="subcellular location">
    <subcellularLocation>
        <location evidence="1 14">Cell membrane</location>
        <topology evidence="1 14">Multi-pass membrane protein</topology>
    </subcellularLocation>
</comment>
<keyword evidence="7 13" id="KW-0297">G-protein coupled receptor</keyword>
<feature type="domain" description="G-protein coupled receptors family 1 profile" evidence="15">
    <location>
        <begin position="44"/>
        <end position="294"/>
    </location>
</feature>
<keyword evidence="2 14" id="KW-1003">Cell membrane</keyword>
<evidence type="ECO:0000256" key="12">
    <source>
        <dbReference type="ARBA" id="ARBA00023224"/>
    </source>
</evidence>
<dbReference type="GO" id="GO:0005549">
    <property type="term" value="F:odorant binding"/>
    <property type="evidence" value="ECO:0007669"/>
    <property type="project" value="TreeGrafter"/>
</dbReference>
<evidence type="ECO:0000256" key="11">
    <source>
        <dbReference type="ARBA" id="ARBA00023180"/>
    </source>
</evidence>
<dbReference type="PROSITE" id="PS50262">
    <property type="entry name" value="G_PROTEIN_RECEP_F1_2"/>
    <property type="match status" value="1"/>
</dbReference>
<name>A0A3Q2EH45_CYPVA</name>
<evidence type="ECO:0000256" key="13">
    <source>
        <dbReference type="RuleBase" id="RU000688"/>
    </source>
</evidence>
<dbReference type="OMA" id="KVEFCNL"/>
<dbReference type="PRINTS" id="PR00245">
    <property type="entry name" value="OLFACTORYR"/>
</dbReference>
<keyword evidence="8 14" id="KW-0472">Membrane</keyword>
<dbReference type="GO" id="GO:0005886">
    <property type="term" value="C:plasma membrane"/>
    <property type="evidence" value="ECO:0007669"/>
    <property type="project" value="UniProtKB-SubCell"/>
</dbReference>
<evidence type="ECO:0000256" key="6">
    <source>
        <dbReference type="ARBA" id="ARBA00022989"/>
    </source>
</evidence>
<keyword evidence="17" id="KW-1185">Reference proteome</keyword>
<keyword evidence="5 14" id="KW-0552">Olfaction</keyword>
<dbReference type="Gene3D" id="1.20.1070.10">
    <property type="entry name" value="Rhodopsin 7-helix transmembrane proteins"/>
    <property type="match status" value="1"/>
</dbReference>
<dbReference type="Proteomes" id="UP000265020">
    <property type="component" value="Unassembled WGS sequence"/>
</dbReference>
<evidence type="ECO:0000313" key="16">
    <source>
        <dbReference type="Ensembl" id="ENSCVAP00000031716.1"/>
    </source>
</evidence>
<reference evidence="16" key="1">
    <citation type="submission" date="2025-08" db="UniProtKB">
        <authorList>
            <consortium name="Ensembl"/>
        </authorList>
    </citation>
    <scope>IDENTIFICATION</scope>
</reference>
<proteinExistence type="inferred from homology"/>
<evidence type="ECO:0000256" key="2">
    <source>
        <dbReference type="ARBA" id="ARBA00022475"/>
    </source>
</evidence>
<keyword evidence="11" id="KW-0325">Glycoprotein</keyword>
<evidence type="ECO:0000256" key="9">
    <source>
        <dbReference type="ARBA" id="ARBA00023157"/>
    </source>
</evidence>
<evidence type="ECO:0000256" key="1">
    <source>
        <dbReference type="ARBA" id="ARBA00004651"/>
    </source>
</evidence>
<dbReference type="GeneTree" id="ENSGT00950000183048"/>
<sequence length="302" mass="34358">MEMTVNSTLSSLSYFILEAYIDLGTLQYFYFAITLTVYTAIVVVNILLIVLICLNRTLREPMYMFLCSLFMNEVYGSSSLFPFLLVQILSDIHAVAAPFCFLQIFCFYSYVNIEFCNLAIMSYDRYLAICCPLKYNSVMTFSRAGLFVVLIWLYSSVRCIINICLSLRLTLCGNVLSSLFCHNYLIVKLACVDTELNNIFGLFSTTLSVLVPLLPIIYSYAKILSICFSASSKMRQKAASTCMPHLASLLNFAFGCLFEILQTRFDMTSVPNALRFFLSLYFGILQPLLNPIIFGMRMSKIR</sequence>
<feature type="transmembrane region" description="Helical" evidence="14">
    <location>
        <begin position="63"/>
        <end position="86"/>
    </location>
</feature>
<evidence type="ECO:0000256" key="10">
    <source>
        <dbReference type="ARBA" id="ARBA00023170"/>
    </source>
</evidence>
<keyword evidence="4 13" id="KW-0812">Transmembrane</keyword>